<dbReference type="GO" id="GO:0003677">
    <property type="term" value="F:DNA binding"/>
    <property type="evidence" value="ECO:0007669"/>
    <property type="project" value="InterPro"/>
</dbReference>
<dbReference type="GO" id="GO:0009330">
    <property type="term" value="C:DNA topoisomerase type II (double strand cut, ATP-hydrolyzing) complex"/>
    <property type="evidence" value="ECO:0007669"/>
    <property type="project" value="TreeGrafter"/>
</dbReference>
<reference evidence="2" key="1">
    <citation type="journal article" date="2014" name="Front. Microbiol.">
        <title>High frequency of phylogenetically diverse reductive dehalogenase-homologous genes in deep subseafloor sedimentary metagenomes.</title>
        <authorList>
            <person name="Kawai M."/>
            <person name="Futagami T."/>
            <person name="Toyoda A."/>
            <person name="Takaki Y."/>
            <person name="Nishi S."/>
            <person name="Hori S."/>
            <person name="Arai W."/>
            <person name="Tsubouchi T."/>
            <person name="Morono Y."/>
            <person name="Uchiyama I."/>
            <person name="Ito T."/>
            <person name="Fujiyama A."/>
            <person name="Inagaki F."/>
            <person name="Takami H."/>
        </authorList>
    </citation>
    <scope>NUCLEOTIDE SEQUENCE</scope>
    <source>
        <strain evidence="2">Expedition CK06-06</strain>
    </source>
</reference>
<evidence type="ECO:0000259" key="1">
    <source>
        <dbReference type="PROSITE" id="PS52040"/>
    </source>
</evidence>
<dbReference type="InterPro" id="IPR002205">
    <property type="entry name" value="Topo_IIA_dom_A"/>
</dbReference>
<dbReference type="InterPro" id="IPR013757">
    <property type="entry name" value="Topo_IIA_A_a_sf"/>
</dbReference>
<dbReference type="SUPFAM" id="SSF56719">
    <property type="entry name" value="Type II DNA topoisomerase"/>
    <property type="match status" value="1"/>
</dbReference>
<dbReference type="GO" id="GO:0005524">
    <property type="term" value="F:ATP binding"/>
    <property type="evidence" value="ECO:0007669"/>
    <property type="project" value="InterPro"/>
</dbReference>
<dbReference type="InterPro" id="IPR050220">
    <property type="entry name" value="Type_II_DNA_Topoisomerases"/>
</dbReference>
<feature type="non-terminal residue" evidence="2">
    <location>
        <position position="1"/>
    </location>
</feature>
<dbReference type="GO" id="GO:0006265">
    <property type="term" value="P:DNA topological change"/>
    <property type="evidence" value="ECO:0007669"/>
    <property type="project" value="InterPro"/>
</dbReference>
<organism evidence="2">
    <name type="scientific">marine sediment metagenome</name>
    <dbReference type="NCBI Taxonomy" id="412755"/>
    <lineage>
        <taxon>unclassified sequences</taxon>
        <taxon>metagenomes</taxon>
        <taxon>ecological metagenomes</taxon>
    </lineage>
</organism>
<name>X1BWA2_9ZZZZ</name>
<dbReference type="Gene3D" id="2.120.10.90">
    <property type="entry name" value="DNA gyrase/topoisomerase IV, subunit A, C-terminal"/>
    <property type="match status" value="1"/>
</dbReference>
<dbReference type="AlphaFoldDB" id="X1BWA2"/>
<evidence type="ECO:0000313" key="2">
    <source>
        <dbReference type="EMBL" id="GAG85417.1"/>
    </source>
</evidence>
<protein>
    <recommendedName>
        <fullName evidence="1">Topo IIA-type catalytic domain-containing protein</fullName>
    </recommendedName>
</protein>
<gene>
    <name evidence="2" type="ORF">S01H4_26501</name>
</gene>
<dbReference type="Pfam" id="PF03989">
    <property type="entry name" value="DNA_gyraseA_C"/>
    <property type="match status" value="3"/>
</dbReference>
<dbReference type="PANTHER" id="PTHR43493:SF5">
    <property type="entry name" value="DNA GYRASE SUBUNIT A, CHLOROPLASTIC_MITOCHONDRIAL"/>
    <property type="match status" value="1"/>
</dbReference>
<comment type="caution">
    <text evidence="2">The sequence shown here is derived from an EMBL/GenBank/DDBJ whole genome shotgun (WGS) entry which is preliminary data.</text>
</comment>
<proteinExistence type="predicted"/>
<dbReference type="InterPro" id="IPR006691">
    <property type="entry name" value="GyrA/parC_rep"/>
</dbReference>
<feature type="domain" description="Topo IIA-type catalytic" evidence="1">
    <location>
        <begin position="1"/>
        <end position="78"/>
    </location>
</feature>
<dbReference type="GO" id="GO:0003918">
    <property type="term" value="F:DNA topoisomerase type II (double strand cut, ATP-hydrolyzing) activity"/>
    <property type="evidence" value="ECO:0007669"/>
    <property type="project" value="InterPro"/>
</dbReference>
<accession>X1BWA2</accession>
<dbReference type="Gene3D" id="1.10.268.10">
    <property type="entry name" value="Topoisomerase, domain 3"/>
    <property type="match status" value="1"/>
</dbReference>
<dbReference type="InterPro" id="IPR035516">
    <property type="entry name" value="Gyrase/topoIV_suA_C"/>
</dbReference>
<dbReference type="PROSITE" id="PS52040">
    <property type="entry name" value="TOPO_IIA"/>
    <property type="match status" value="1"/>
</dbReference>
<dbReference type="PANTHER" id="PTHR43493">
    <property type="entry name" value="DNA GYRASE/TOPOISOMERASE SUBUNIT A"/>
    <property type="match status" value="1"/>
</dbReference>
<dbReference type="InterPro" id="IPR013760">
    <property type="entry name" value="Topo_IIA-like_dom_sf"/>
</dbReference>
<dbReference type="GO" id="GO:0005737">
    <property type="term" value="C:cytoplasm"/>
    <property type="evidence" value="ECO:0007669"/>
    <property type="project" value="TreeGrafter"/>
</dbReference>
<dbReference type="SUPFAM" id="SSF101904">
    <property type="entry name" value="GyrA/ParC C-terminal domain-like"/>
    <property type="match status" value="1"/>
</dbReference>
<dbReference type="EMBL" id="BART01012793">
    <property type="protein sequence ID" value="GAG85417.1"/>
    <property type="molecule type" value="Genomic_DNA"/>
</dbReference>
<sequence>DAILTMQLQRLTGLEMKKLAKEYADLTEQIEGYEAILASEEVLLDIIREDIYEIKGKYGDKRRTKITAKAEEFDIEDLIAEEEVIVTISHSGYVKRLPLDTYRKQARGGKGVIGSDTKEGDFLEHLFTASTHDYLLIFTNRGKCYWLKVYDVPSMSRQSKGRNIINLLKLGNQTIASIINVRKFDDENARETKQRQLVMATKNGLVKKTKLSAYSNPRATGVIAINLDPNDDVIGVALTTGSNRIVLGTKFYTSDAS</sequence>